<dbReference type="Pfam" id="PF07715">
    <property type="entry name" value="Plug"/>
    <property type="match status" value="1"/>
</dbReference>
<dbReference type="InterPro" id="IPR000531">
    <property type="entry name" value="Beta-barrel_TonB"/>
</dbReference>
<evidence type="ECO:0000256" key="5">
    <source>
        <dbReference type="ARBA" id="ARBA00022729"/>
    </source>
</evidence>
<keyword evidence="7 10" id="KW-0472">Membrane</keyword>
<dbReference type="SUPFAM" id="SSF56935">
    <property type="entry name" value="Porins"/>
    <property type="match status" value="1"/>
</dbReference>
<feature type="compositionally biased region" description="Polar residues" evidence="12">
    <location>
        <begin position="1"/>
        <end position="10"/>
    </location>
</feature>
<dbReference type="HOGENOM" id="CLU_008287_8_2_5"/>
<dbReference type="PROSITE" id="PS52016">
    <property type="entry name" value="TONB_DEPENDENT_REC_3"/>
    <property type="match status" value="1"/>
</dbReference>
<protein>
    <submittedName>
        <fullName evidence="15">TonB dependent receptor protein</fullName>
    </submittedName>
</protein>
<evidence type="ECO:0000256" key="12">
    <source>
        <dbReference type="SAM" id="MobiDB-lite"/>
    </source>
</evidence>
<dbReference type="Pfam" id="PF00593">
    <property type="entry name" value="TonB_dep_Rec_b-barrel"/>
    <property type="match status" value="1"/>
</dbReference>
<dbReference type="GO" id="GO:0015344">
    <property type="term" value="F:siderophore uptake transmembrane transporter activity"/>
    <property type="evidence" value="ECO:0007669"/>
    <property type="project" value="TreeGrafter"/>
</dbReference>
<evidence type="ECO:0000256" key="6">
    <source>
        <dbReference type="ARBA" id="ARBA00023077"/>
    </source>
</evidence>
<evidence type="ECO:0000256" key="8">
    <source>
        <dbReference type="ARBA" id="ARBA00023170"/>
    </source>
</evidence>
<dbReference type="EMBL" id="CP002826">
    <property type="protein sequence ID" value="AEI05601.1"/>
    <property type="molecule type" value="Genomic_DNA"/>
</dbReference>
<sequence length="726" mass="80957">MSQRSASLPNLPTGVGARNACGHDEKERPVIPTRRGISPHTPCACGRSGIVISEEIYRKTKQVASGTGVGGSTITREENWIFDKQTLDQAVNMVPGVVSTFDSNGRRNESDIFVRGFGRWQVPLMIDGVRVYLPADNRLDFSRFLTSDISEIQISKGYASVLDGPGAMGGAINLVSRKPVKPFEAEYSAGTAFDNRGSFQGWETYGRLGTRQENFYLQGSAGYLDRDFWSLSRDYKPFPAQGAYQGSLEDGGRRIGSDSRDWRINAKVGFTPNATDEYTINFIKQEGKKGAPLNVYTNPLQPPNSYWRWPVWNIQNLSFLSHTQVGDASYLKTKLYYNTFDNVLSAYDNISYTTQSADGRFDSYYKDNAKGGSVEVGTRLIPMNTLKGAFHYREDTHVEWNHNQPTLPSGGSVEPKQTQGQTTWSVAAENTFHVRPNFDLVGGISYDKYWVGRAEEWNSGGGFIYEYPKGGSDAFNWQTAAIWRYSEVAQLYASISDRARFPVLFELYSTRFGTATPNPNLGPERATNYELGWKGRVTPDLQGTAAIFYSDVRDMIQTVQLPDSTTQTQNVGDGHFYGFEVSAEKQLLPQLAIGGNYTFIRRTIKDPLQPNLQATGVPSHKAFLYASWQPIDRFTVTPSLELASDRWSDVNVGTNAANQAVRDVFPNGGYIRTGAYTLLNVNLNYKFNENFEVSGGVKNILDDNYELAWGLPQAGRTFYAKARATF</sequence>
<evidence type="ECO:0000259" key="14">
    <source>
        <dbReference type="Pfam" id="PF07715"/>
    </source>
</evidence>
<dbReference type="Gene3D" id="2.170.130.10">
    <property type="entry name" value="TonB-dependent receptor, plug domain"/>
    <property type="match status" value="1"/>
</dbReference>
<dbReference type="STRING" id="504832.OCA5_c08790"/>
<evidence type="ECO:0000259" key="13">
    <source>
        <dbReference type="Pfam" id="PF00593"/>
    </source>
</evidence>
<dbReference type="PATRIC" id="fig|504832.7.peg.929"/>
<evidence type="ECO:0000256" key="10">
    <source>
        <dbReference type="PROSITE-ProRule" id="PRU01360"/>
    </source>
</evidence>
<dbReference type="GO" id="GO:0044718">
    <property type="term" value="P:siderophore transmembrane transport"/>
    <property type="evidence" value="ECO:0007669"/>
    <property type="project" value="TreeGrafter"/>
</dbReference>
<keyword evidence="9 10" id="KW-0998">Cell outer membrane</keyword>
<keyword evidence="3 10" id="KW-1134">Transmembrane beta strand</keyword>
<dbReference type="KEGG" id="ocg:OCA5_c08790"/>
<dbReference type="InterPro" id="IPR036942">
    <property type="entry name" value="Beta-barrel_TonB_sf"/>
</dbReference>
<comment type="subcellular location">
    <subcellularLocation>
        <location evidence="1 10">Cell outer membrane</location>
        <topology evidence="1 10">Multi-pass membrane protein</topology>
    </subcellularLocation>
</comment>
<comment type="similarity">
    <text evidence="10 11">Belongs to the TonB-dependent receptor family.</text>
</comment>
<accession>F8C0D0</accession>
<reference evidence="15 16" key="1">
    <citation type="journal article" date="2011" name="J. Bacteriol.">
        <title>Complete genome sequences of the chemolithoautotrophic Oligotropha carboxidovorans strains OM4 and OM5.</title>
        <authorList>
            <person name="Volland S."/>
            <person name="Rachinger M."/>
            <person name="Strittmatter A."/>
            <person name="Daniel R."/>
            <person name="Gottschalk G."/>
            <person name="Meyer O."/>
        </authorList>
    </citation>
    <scope>NUCLEOTIDE SEQUENCE [LARGE SCALE GENOMIC DNA]</scope>
    <source>
        <strain evidence="16">ATCC 49405 / DSM 1227 / KCTC 32145 / OM5</strain>
    </source>
</reference>
<keyword evidence="8 15" id="KW-0675">Receptor</keyword>
<dbReference type="OrthoDB" id="9760333at2"/>
<dbReference type="eggNOG" id="COG4771">
    <property type="taxonomic scope" value="Bacteria"/>
</dbReference>
<evidence type="ECO:0000256" key="9">
    <source>
        <dbReference type="ARBA" id="ARBA00023237"/>
    </source>
</evidence>
<name>F8C0D0_AFIC5</name>
<evidence type="ECO:0000256" key="7">
    <source>
        <dbReference type="ARBA" id="ARBA00023136"/>
    </source>
</evidence>
<keyword evidence="6 11" id="KW-0798">TonB box</keyword>
<dbReference type="InterPro" id="IPR012910">
    <property type="entry name" value="Plug_dom"/>
</dbReference>
<dbReference type="InterPro" id="IPR037066">
    <property type="entry name" value="Plug_dom_sf"/>
</dbReference>
<evidence type="ECO:0000313" key="15">
    <source>
        <dbReference type="EMBL" id="AEI05601.1"/>
    </source>
</evidence>
<keyword evidence="5" id="KW-0732">Signal</keyword>
<dbReference type="PANTHER" id="PTHR30069:SF29">
    <property type="entry name" value="HEMOGLOBIN AND HEMOGLOBIN-HAPTOGLOBIN-BINDING PROTEIN 1-RELATED"/>
    <property type="match status" value="1"/>
</dbReference>
<evidence type="ECO:0000256" key="1">
    <source>
        <dbReference type="ARBA" id="ARBA00004571"/>
    </source>
</evidence>
<evidence type="ECO:0000256" key="3">
    <source>
        <dbReference type="ARBA" id="ARBA00022452"/>
    </source>
</evidence>
<dbReference type="PANTHER" id="PTHR30069">
    <property type="entry name" value="TONB-DEPENDENT OUTER MEMBRANE RECEPTOR"/>
    <property type="match status" value="1"/>
</dbReference>
<organism evidence="15 16">
    <name type="scientific">Afipia carboxidovorans (strain ATCC 49405 / DSM 1227 / KCTC 32145 / OM5)</name>
    <name type="common">Oligotropha carboxidovorans</name>
    <dbReference type="NCBI Taxonomy" id="504832"/>
    <lineage>
        <taxon>Bacteria</taxon>
        <taxon>Pseudomonadati</taxon>
        <taxon>Pseudomonadota</taxon>
        <taxon>Alphaproteobacteria</taxon>
        <taxon>Hyphomicrobiales</taxon>
        <taxon>Nitrobacteraceae</taxon>
        <taxon>Afipia</taxon>
    </lineage>
</organism>
<proteinExistence type="inferred from homology"/>
<dbReference type="Proteomes" id="UP000007730">
    <property type="component" value="Chromosome"/>
</dbReference>
<dbReference type="AlphaFoldDB" id="F8C0D0"/>
<evidence type="ECO:0000256" key="4">
    <source>
        <dbReference type="ARBA" id="ARBA00022692"/>
    </source>
</evidence>
<feature type="domain" description="TonB-dependent receptor-like beta-barrel" evidence="13">
    <location>
        <begin position="252"/>
        <end position="700"/>
    </location>
</feature>
<gene>
    <name evidence="15" type="ordered locus">OCA5_c08790</name>
</gene>
<evidence type="ECO:0000256" key="2">
    <source>
        <dbReference type="ARBA" id="ARBA00022448"/>
    </source>
</evidence>
<keyword evidence="2 10" id="KW-0813">Transport</keyword>
<keyword evidence="4 10" id="KW-0812">Transmembrane</keyword>
<evidence type="ECO:0000313" key="16">
    <source>
        <dbReference type="Proteomes" id="UP000007730"/>
    </source>
</evidence>
<keyword evidence="16" id="KW-1185">Reference proteome</keyword>
<dbReference type="GO" id="GO:0009279">
    <property type="term" value="C:cell outer membrane"/>
    <property type="evidence" value="ECO:0007669"/>
    <property type="project" value="UniProtKB-SubCell"/>
</dbReference>
<evidence type="ECO:0000256" key="11">
    <source>
        <dbReference type="RuleBase" id="RU003357"/>
    </source>
</evidence>
<dbReference type="Gene3D" id="2.40.170.20">
    <property type="entry name" value="TonB-dependent receptor, beta-barrel domain"/>
    <property type="match status" value="1"/>
</dbReference>
<feature type="region of interest" description="Disordered" evidence="12">
    <location>
        <begin position="1"/>
        <end position="24"/>
    </location>
</feature>
<dbReference type="InterPro" id="IPR039426">
    <property type="entry name" value="TonB-dep_rcpt-like"/>
</dbReference>
<dbReference type="CDD" id="cd01347">
    <property type="entry name" value="ligand_gated_channel"/>
    <property type="match status" value="1"/>
</dbReference>
<feature type="domain" description="TonB-dependent receptor plug" evidence="14">
    <location>
        <begin position="73"/>
        <end position="171"/>
    </location>
</feature>